<gene>
    <name evidence="1" type="ORF">X907_0085</name>
</gene>
<dbReference type="Proteomes" id="UP000286954">
    <property type="component" value="Chromosome"/>
</dbReference>
<sequence length="49" mass="5185">MARCGRVGAAVKLRGLCEAGLPGELSQECNGIARHTERMAGWMIALATQ</sequence>
<keyword evidence="2" id="KW-1185">Reference proteome</keyword>
<protein>
    <submittedName>
        <fullName evidence="1">Uncharacterized protein</fullName>
    </submittedName>
</protein>
<evidence type="ECO:0000313" key="1">
    <source>
        <dbReference type="EMBL" id="AZU02635.1"/>
    </source>
</evidence>
<proteinExistence type="predicted"/>
<dbReference type="KEGG" id="gak:X907_0085"/>
<name>A0A3T0E5I9_9PROT</name>
<reference evidence="1 2" key="1">
    <citation type="submission" date="2016-12" db="EMBL/GenBank/DDBJ databases">
        <title>The genome of dimorphic prosthecate Glycocaulis alkaliphilus 6b-8t, isolated from crude oil dictates its adaptability in petroleum environments.</title>
        <authorList>
            <person name="Wu X.-L."/>
            <person name="Geng S."/>
        </authorList>
    </citation>
    <scope>NUCLEOTIDE SEQUENCE [LARGE SCALE GENOMIC DNA]</scope>
    <source>
        <strain evidence="1 2">6B-8</strain>
    </source>
</reference>
<dbReference type="AlphaFoldDB" id="A0A3T0E5I9"/>
<evidence type="ECO:0000313" key="2">
    <source>
        <dbReference type="Proteomes" id="UP000286954"/>
    </source>
</evidence>
<accession>A0A3T0E5I9</accession>
<organism evidence="1 2">
    <name type="scientific">Glycocaulis alkaliphilus</name>
    <dbReference type="NCBI Taxonomy" id="1434191"/>
    <lineage>
        <taxon>Bacteria</taxon>
        <taxon>Pseudomonadati</taxon>
        <taxon>Pseudomonadota</taxon>
        <taxon>Alphaproteobacteria</taxon>
        <taxon>Maricaulales</taxon>
        <taxon>Maricaulaceae</taxon>
        <taxon>Glycocaulis</taxon>
    </lineage>
</organism>
<dbReference type="EMBL" id="CP018911">
    <property type="protein sequence ID" value="AZU02635.1"/>
    <property type="molecule type" value="Genomic_DNA"/>
</dbReference>